<evidence type="ECO:0000256" key="1">
    <source>
        <dbReference type="SAM" id="MobiDB-lite"/>
    </source>
</evidence>
<keyword evidence="2" id="KW-0812">Transmembrane</keyword>
<dbReference type="EMBL" id="JH597910">
    <property type="status" value="NOT_ANNOTATED_CDS"/>
    <property type="molecule type" value="Genomic_DNA"/>
</dbReference>
<sequence>MKQQATYSTDTMNVLGGNLLINFDVDIRGSKPETRGMDYTNVSVNGDAVYRVKGSVCGGSGEQPKGYNCPLKDAVAVANCLDTMKSYRNGDCVATSDAVCIKADDASWRCVWEDDVREVAAVNTDTSASSSDKGYTPTISYGDDTTTHSKSGASMEGDSVGLTSENEENDCTPISVAGDATFCISGPICSGDGDQPAGDRCPVRGDLAVSDCLVNLPSYLNGQCMAPIDSICQKADSGVWGCSWNASDNVKPFSIDTEEGTAAAATASDDTAIAVVVVAGMVLTCVIACVAYAWSRYKRSSWSDSNIVMDGIVTPSKSVRNEVFRRV</sequence>
<evidence type="ECO:0000313" key="3">
    <source>
        <dbReference type="EnsemblProtists" id="HpaP810044"/>
    </source>
</evidence>
<organism evidence="3 4">
    <name type="scientific">Hyaloperonospora arabidopsidis (strain Emoy2)</name>
    <name type="common">Downy mildew agent</name>
    <name type="synonym">Peronospora arabidopsidis</name>
    <dbReference type="NCBI Taxonomy" id="559515"/>
    <lineage>
        <taxon>Eukaryota</taxon>
        <taxon>Sar</taxon>
        <taxon>Stramenopiles</taxon>
        <taxon>Oomycota</taxon>
        <taxon>Peronosporomycetes</taxon>
        <taxon>Peronosporales</taxon>
        <taxon>Peronosporaceae</taxon>
        <taxon>Hyaloperonospora</taxon>
    </lineage>
</organism>
<keyword evidence="2" id="KW-0472">Membrane</keyword>
<dbReference type="HOGENOM" id="CLU_063574_0_0_1"/>
<feature type="compositionally biased region" description="Polar residues" evidence="1">
    <location>
        <begin position="126"/>
        <end position="139"/>
    </location>
</feature>
<proteinExistence type="predicted"/>
<dbReference type="AlphaFoldDB" id="M4BU57"/>
<keyword evidence="2" id="KW-1133">Transmembrane helix</keyword>
<feature type="transmembrane region" description="Helical" evidence="2">
    <location>
        <begin position="272"/>
        <end position="294"/>
    </location>
</feature>
<evidence type="ECO:0000313" key="4">
    <source>
        <dbReference type="Proteomes" id="UP000011713"/>
    </source>
</evidence>
<feature type="region of interest" description="Disordered" evidence="1">
    <location>
        <begin position="126"/>
        <end position="168"/>
    </location>
</feature>
<keyword evidence="4" id="KW-1185">Reference proteome</keyword>
<name>M4BU57_HYAAE</name>
<evidence type="ECO:0000256" key="2">
    <source>
        <dbReference type="SAM" id="Phobius"/>
    </source>
</evidence>
<reference evidence="3" key="2">
    <citation type="submission" date="2015-06" db="UniProtKB">
        <authorList>
            <consortium name="EnsemblProtists"/>
        </authorList>
    </citation>
    <scope>IDENTIFICATION</scope>
    <source>
        <strain evidence="3">Emoy2</strain>
    </source>
</reference>
<dbReference type="Proteomes" id="UP000011713">
    <property type="component" value="Unassembled WGS sequence"/>
</dbReference>
<dbReference type="InParanoid" id="M4BU57"/>
<dbReference type="OMA" id="ECVAPRD"/>
<dbReference type="eggNOG" id="ENOG502S6TQ">
    <property type="taxonomic scope" value="Eukaryota"/>
</dbReference>
<protein>
    <submittedName>
        <fullName evidence="3">Uncharacterized protein</fullName>
    </submittedName>
</protein>
<dbReference type="VEuPathDB" id="FungiDB:HpaG810044"/>
<accession>M4BU57</accession>
<reference evidence="4" key="1">
    <citation type="journal article" date="2010" name="Science">
        <title>Signatures of adaptation to obligate biotrophy in the Hyaloperonospora arabidopsidis genome.</title>
        <authorList>
            <person name="Baxter L."/>
            <person name="Tripathy S."/>
            <person name="Ishaque N."/>
            <person name="Boot N."/>
            <person name="Cabral A."/>
            <person name="Kemen E."/>
            <person name="Thines M."/>
            <person name="Ah-Fong A."/>
            <person name="Anderson R."/>
            <person name="Badejoko W."/>
            <person name="Bittner-Eddy P."/>
            <person name="Boore J.L."/>
            <person name="Chibucos M.C."/>
            <person name="Coates M."/>
            <person name="Dehal P."/>
            <person name="Delehaunty K."/>
            <person name="Dong S."/>
            <person name="Downton P."/>
            <person name="Dumas B."/>
            <person name="Fabro G."/>
            <person name="Fronick C."/>
            <person name="Fuerstenberg S.I."/>
            <person name="Fulton L."/>
            <person name="Gaulin E."/>
            <person name="Govers F."/>
            <person name="Hughes L."/>
            <person name="Humphray S."/>
            <person name="Jiang R.H."/>
            <person name="Judelson H."/>
            <person name="Kamoun S."/>
            <person name="Kyung K."/>
            <person name="Meijer H."/>
            <person name="Minx P."/>
            <person name="Morris P."/>
            <person name="Nelson J."/>
            <person name="Phuntumart V."/>
            <person name="Qutob D."/>
            <person name="Rehmany A."/>
            <person name="Rougon-Cardoso A."/>
            <person name="Ryden P."/>
            <person name="Torto-Alalibo T."/>
            <person name="Studholme D."/>
            <person name="Wang Y."/>
            <person name="Win J."/>
            <person name="Wood J."/>
            <person name="Clifton S.W."/>
            <person name="Rogers J."/>
            <person name="Van den Ackerveken G."/>
            <person name="Jones J.D."/>
            <person name="McDowell J.M."/>
            <person name="Beynon J."/>
            <person name="Tyler B.M."/>
        </authorList>
    </citation>
    <scope>NUCLEOTIDE SEQUENCE [LARGE SCALE GENOMIC DNA]</scope>
    <source>
        <strain evidence="4">Emoy2</strain>
    </source>
</reference>
<dbReference type="EnsemblProtists" id="HpaT810044">
    <property type="protein sequence ID" value="HpaP810044"/>
    <property type="gene ID" value="HpaG810044"/>
</dbReference>